<sequence>MSSARGEGALNSTQKDDSDSSDLLGSNPLDMLDVIPSTHEVVELVRAPRTMEVDESRRSTLIDDISSSITLDGLIVIRKKFYIPNDLVMAIPKKTDQARDPPNGFITVYDMTLRIDF</sequence>
<proteinExistence type="predicted"/>
<feature type="region of interest" description="Disordered" evidence="1">
    <location>
        <begin position="1"/>
        <end position="31"/>
    </location>
</feature>
<keyword evidence="3" id="KW-1185">Reference proteome</keyword>
<gene>
    <name evidence="2" type="ORF">IEQ34_013460</name>
</gene>
<comment type="caution">
    <text evidence="2">The sequence shown here is derived from an EMBL/GenBank/DDBJ whole genome shotgun (WGS) entry which is preliminary data.</text>
</comment>
<dbReference type="Proteomes" id="UP000775213">
    <property type="component" value="Unassembled WGS sequence"/>
</dbReference>
<accession>A0AAV7G8Y0</accession>
<evidence type="ECO:0000313" key="2">
    <source>
        <dbReference type="EMBL" id="KAH0458145.1"/>
    </source>
</evidence>
<evidence type="ECO:0000313" key="3">
    <source>
        <dbReference type="Proteomes" id="UP000775213"/>
    </source>
</evidence>
<organism evidence="2 3">
    <name type="scientific">Dendrobium chrysotoxum</name>
    <name type="common">Orchid</name>
    <dbReference type="NCBI Taxonomy" id="161865"/>
    <lineage>
        <taxon>Eukaryota</taxon>
        <taxon>Viridiplantae</taxon>
        <taxon>Streptophyta</taxon>
        <taxon>Embryophyta</taxon>
        <taxon>Tracheophyta</taxon>
        <taxon>Spermatophyta</taxon>
        <taxon>Magnoliopsida</taxon>
        <taxon>Liliopsida</taxon>
        <taxon>Asparagales</taxon>
        <taxon>Orchidaceae</taxon>
        <taxon>Epidendroideae</taxon>
        <taxon>Malaxideae</taxon>
        <taxon>Dendrobiinae</taxon>
        <taxon>Dendrobium</taxon>
    </lineage>
</organism>
<name>A0AAV7G8Y0_DENCH</name>
<dbReference type="AlphaFoldDB" id="A0AAV7G8Y0"/>
<dbReference type="EMBL" id="JAGFBR010000012">
    <property type="protein sequence ID" value="KAH0458145.1"/>
    <property type="molecule type" value="Genomic_DNA"/>
</dbReference>
<protein>
    <submittedName>
        <fullName evidence="2">Uncharacterized protein</fullName>
    </submittedName>
</protein>
<reference evidence="2 3" key="1">
    <citation type="journal article" date="2021" name="Hortic Res">
        <title>Chromosome-scale assembly of the Dendrobium chrysotoxum genome enhances the understanding of orchid evolution.</title>
        <authorList>
            <person name="Zhang Y."/>
            <person name="Zhang G.Q."/>
            <person name="Zhang D."/>
            <person name="Liu X.D."/>
            <person name="Xu X.Y."/>
            <person name="Sun W.H."/>
            <person name="Yu X."/>
            <person name="Zhu X."/>
            <person name="Wang Z.W."/>
            <person name="Zhao X."/>
            <person name="Zhong W.Y."/>
            <person name="Chen H."/>
            <person name="Yin W.L."/>
            <person name="Huang T."/>
            <person name="Niu S.C."/>
            <person name="Liu Z.J."/>
        </authorList>
    </citation>
    <scope>NUCLEOTIDE SEQUENCE [LARGE SCALE GENOMIC DNA]</scope>
    <source>
        <strain evidence="2">Lindl</strain>
    </source>
</reference>
<evidence type="ECO:0000256" key="1">
    <source>
        <dbReference type="SAM" id="MobiDB-lite"/>
    </source>
</evidence>